<dbReference type="InterPro" id="IPR035896">
    <property type="entry name" value="AN1-like_Znf"/>
</dbReference>
<keyword evidence="3" id="KW-0862">Zinc</keyword>
<dbReference type="InterPro" id="IPR000058">
    <property type="entry name" value="Znf_AN1"/>
</dbReference>
<dbReference type="InterPro" id="IPR000626">
    <property type="entry name" value="Ubiquitin-like_dom"/>
</dbReference>
<dbReference type="InterPro" id="IPR019956">
    <property type="entry name" value="Ubiquitin_dom"/>
</dbReference>
<feature type="coiled-coil region" evidence="5">
    <location>
        <begin position="162"/>
        <end position="189"/>
    </location>
</feature>
<proteinExistence type="predicted"/>
<evidence type="ECO:0000259" key="7">
    <source>
        <dbReference type="PROSITE" id="PS50053"/>
    </source>
</evidence>
<dbReference type="SUPFAM" id="SSF118310">
    <property type="entry name" value="AN1-like Zinc finger"/>
    <property type="match status" value="1"/>
</dbReference>
<dbReference type="PANTHER" id="PTHR46728">
    <property type="entry name" value="AN1-TYPE ZINC FINGER PROTEIN 4"/>
    <property type="match status" value="1"/>
</dbReference>
<accession>A0A087UGZ5</accession>
<dbReference type="InterPro" id="IPR029071">
    <property type="entry name" value="Ubiquitin-like_domsf"/>
</dbReference>
<gene>
    <name evidence="9" type="ORF">X975_21841</name>
</gene>
<dbReference type="Pfam" id="PF01428">
    <property type="entry name" value="zf-AN1"/>
    <property type="match status" value="1"/>
</dbReference>
<dbReference type="Proteomes" id="UP000054359">
    <property type="component" value="Unassembled WGS sequence"/>
</dbReference>
<dbReference type="OrthoDB" id="756206at2759"/>
<dbReference type="PROSITE" id="PS51039">
    <property type="entry name" value="ZF_AN1"/>
    <property type="match status" value="1"/>
</dbReference>
<evidence type="ECO:0000313" key="10">
    <source>
        <dbReference type="Proteomes" id="UP000054359"/>
    </source>
</evidence>
<dbReference type="GO" id="GO:0008270">
    <property type="term" value="F:zinc ion binding"/>
    <property type="evidence" value="ECO:0007669"/>
    <property type="project" value="UniProtKB-KW"/>
</dbReference>
<dbReference type="OMA" id="TEHRCRC"/>
<organism evidence="9 10">
    <name type="scientific">Stegodyphus mimosarum</name>
    <name type="common">African social velvet spider</name>
    <dbReference type="NCBI Taxonomy" id="407821"/>
    <lineage>
        <taxon>Eukaryota</taxon>
        <taxon>Metazoa</taxon>
        <taxon>Ecdysozoa</taxon>
        <taxon>Arthropoda</taxon>
        <taxon>Chelicerata</taxon>
        <taxon>Arachnida</taxon>
        <taxon>Araneae</taxon>
        <taxon>Araneomorphae</taxon>
        <taxon>Entelegynae</taxon>
        <taxon>Eresoidea</taxon>
        <taxon>Eresidae</taxon>
        <taxon>Stegodyphus</taxon>
    </lineage>
</organism>
<dbReference type="STRING" id="407821.A0A087UGZ5"/>
<reference evidence="9 10" key="1">
    <citation type="submission" date="2013-11" db="EMBL/GenBank/DDBJ databases">
        <title>Genome sequencing of Stegodyphus mimosarum.</title>
        <authorList>
            <person name="Bechsgaard J."/>
        </authorList>
    </citation>
    <scope>NUCLEOTIDE SEQUENCE [LARGE SCALE GENOMIC DNA]</scope>
</reference>
<evidence type="ECO:0000313" key="9">
    <source>
        <dbReference type="EMBL" id="KFM76634.1"/>
    </source>
</evidence>
<feature type="domain" description="AN1-type" evidence="8">
    <location>
        <begin position="551"/>
        <end position="598"/>
    </location>
</feature>
<evidence type="ECO:0000256" key="6">
    <source>
        <dbReference type="SAM" id="MobiDB-lite"/>
    </source>
</evidence>
<evidence type="ECO:0000256" key="4">
    <source>
        <dbReference type="PROSITE-ProRule" id="PRU00449"/>
    </source>
</evidence>
<evidence type="ECO:0000259" key="8">
    <source>
        <dbReference type="PROSITE" id="PS51039"/>
    </source>
</evidence>
<sequence length="617" mass="69458">MAENRMELFIETLTGTAFELSCSPLETIVSIKAKIQYSEGIPVSQQHLIWKSQELNDDLCLQDYRITDGATLKLVLGMRGGPINTRQVSDTKKLKDLADYVERQSETSGSNGRPFTVLVFHDGDKVHMYTLVEQGECSVSPLSGTISETSSVASMKQVEELDEEIIRENEITKEKIAQLQKQIKALNINRSRKVLSTSHVEEQSLQTKQSDKDVDKEFHLPPLQQIDSYGPQGKFPSSYAQNKAKTAEKPYLSRLTSDVGSQAIQAITPDNAEDFMCEKNQNELEKDFIMKSKNSRPSSPLDCVLNSVSAHMLTLPQVDSPEPITKSCSNFLPYIASNQGKSRIHKKSLLNFSAQNGQILALSMHNSPCLSSVVKYDSYRAKKAHKYLPATSSEALSSRKFLDLDDWIQNRPKTMPEETAIKDELERKASCKNKLFREEWGKRRIKRSIKNPLSVNLSSEEKSALLVKAFNNQRTHFYDVPSSVSYKNNYGHSQNDITGTAAFKEFSSSEASLKNSNTVLNEKSTKMSLRVKEENNRPHSGRKLPFIKAKKKSYKRCSLCSKKTGLATSYVCRCGKNFCASHRYAEVHNCSYDYKTEGRRILQLNNPVVAASKLPKI</sequence>
<dbReference type="PANTHER" id="PTHR46728:SF1">
    <property type="entry name" value="AN1-TYPE ZINC FINGER PROTEIN 4"/>
    <property type="match status" value="1"/>
</dbReference>
<dbReference type="SUPFAM" id="SSF54236">
    <property type="entry name" value="Ubiquitin-like"/>
    <property type="match status" value="1"/>
</dbReference>
<dbReference type="EMBL" id="KK119749">
    <property type="protein sequence ID" value="KFM76634.1"/>
    <property type="molecule type" value="Genomic_DNA"/>
</dbReference>
<name>A0A087UGZ5_STEMI</name>
<evidence type="ECO:0000256" key="5">
    <source>
        <dbReference type="SAM" id="Coils"/>
    </source>
</evidence>
<dbReference type="CDD" id="cd01802">
    <property type="entry name" value="Ubl_ZFAND4"/>
    <property type="match status" value="1"/>
</dbReference>
<dbReference type="Gene3D" id="4.10.1110.10">
    <property type="entry name" value="AN1-like Zinc finger"/>
    <property type="match status" value="1"/>
</dbReference>
<keyword evidence="1" id="KW-0479">Metal-binding</keyword>
<keyword evidence="5" id="KW-0175">Coiled coil</keyword>
<evidence type="ECO:0000256" key="2">
    <source>
        <dbReference type="ARBA" id="ARBA00022771"/>
    </source>
</evidence>
<evidence type="ECO:0000256" key="3">
    <source>
        <dbReference type="ARBA" id="ARBA00022833"/>
    </source>
</evidence>
<dbReference type="Pfam" id="PF00240">
    <property type="entry name" value="ubiquitin"/>
    <property type="match status" value="1"/>
</dbReference>
<dbReference type="InterPro" id="IPR053061">
    <property type="entry name" value="AN1-type_zinc_finger"/>
</dbReference>
<dbReference type="PROSITE" id="PS50053">
    <property type="entry name" value="UBIQUITIN_2"/>
    <property type="match status" value="1"/>
</dbReference>
<feature type="region of interest" description="Disordered" evidence="6">
    <location>
        <begin position="196"/>
        <end position="215"/>
    </location>
</feature>
<evidence type="ECO:0000256" key="1">
    <source>
        <dbReference type="ARBA" id="ARBA00022723"/>
    </source>
</evidence>
<feature type="domain" description="Ubiquitin-like" evidence="7">
    <location>
        <begin position="6"/>
        <end position="81"/>
    </location>
</feature>
<dbReference type="Gene3D" id="3.10.20.90">
    <property type="entry name" value="Phosphatidylinositol 3-kinase Catalytic Subunit, Chain A, domain 1"/>
    <property type="match status" value="1"/>
</dbReference>
<keyword evidence="2 4" id="KW-0863">Zinc-finger</keyword>
<feature type="non-terminal residue" evidence="9">
    <location>
        <position position="617"/>
    </location>
</feature>
<dbReference type="SMART" id="SM00154">
    <property type="entry name" value="ZnF_AN1"/>
    <property type="match status" value="1"/>
</dbReference>
<protein>
    <submittedName>
        <fullName evidence="9">AN1-type zinc finger protein 4</fullName>
    </submittedName>
</protein>
<dbReference type="SMART" id="SM00213">
    <property type="entry name" value="UBQ"/>
    <property type="match status" value="1"/>
</dbReference>
<feature type="compositionally biased region" description="Polar residues" evidence="6">
    <location>
        <begin position="196"/>
        <end position="208"/>
    </location>
</feature>
<keyword evidence="10" id="KW-1185">Reference proteome</keyword>
<dbReference type="PRINTS" id="PR00348">
    <property type="entry name" value="UBIQUITIN"/>
</dbReference>
<dbReference type="AlphaFoldDB" id="A0A087UGZ5"/>